<comment type="similarity">
    <text evidence="7">Belongs to the binding-protein-dependent transport system permease family.</text>
</comment>
<feature type="transmembrane region" description="Helical" evidence="7">
    <location>
        <begin position="21"/>
        <end position="42"/>
    </location>
</feature>
<feature type="transmembrane region" description="Helical" evidence="7">
    <location>
        <begin position="202"/>
        <end position="222"/>
    </location>
</feature>
<dbReference type="SUPFAM" id="SSF161098">
    <property type="entry name" value="MetI-like"/>
    <property type="match status" value="1"/>
</dbReference>
<keyword evidence="6 7" id="KW-0472">Membrane</keyword>
<dbReference type="PROSITE" id="PS50928">
    <property type="entry name" value="ABC_TM1"/>
    <property type="match status" value="1"/>
</dbReference>
<name>A0ABS7L8X2_9FIRM</name>
<dbReference type="CDD" id="cd06261">
    <property type="entry name" value="TM_PBP2"/>
    <property type="match status" value="1"/>
</dbReference>
<dbReference type="InterPro" id="IPR035906">
    <property type="entry name" value="MetI-like_sf"/>
</dbReference>
<dbReference type="EMBL" id="VIRV01000016">
    <property type="protein sequence ID" value="MBY0759432.1"/>
    <property type="molecule type" value="Genomic_DNA"/>
</dbReference>
<feature type="transmembrane region" description="Helical" evidence="7">
    <location>
        <begin position="147"/>
        <end position="164"/>
    </location>
</feature>
<accession>A0ABS7L8X2</accession>
<sequence>MTNKQTVINTGKTRKRVIYAVQYLFLGIISIVSIFPFAWMIIGSTNKSMDITLGKMTFGDQFFINLKNLLEAGDLLTCLKNSAILSIFITCLSMLVCSLAGYGFVVYQSKKKEFFFSLILLSMMIPTSSLVIPMFKMFNGMQLLNTKIGVVLPALSTAFLIFFFRQNTKNFPFETIQSARIDGLGEFGIFFKIYMPMMKSTYAAAAIITFMSSWNNYMWPLISLQTKDQRTLPLLISSLGTAYTPDYGMIMVGIIITTIPSALIFFLMQKNFVNSMMGSVK</sequence>
<keyword evidence="3" id="KW-1003">Cell membrane</keyword>
<keyword evidence="2 7" id="KW-0813">Transport</keyword>
<dbReference type="RefSeq" id="WP_221920065.1">
    <property type="nucleotide sequence ID" value="NZ_CP173660.1"/>
</dbReference>
<feature type="transmembrane region" description="Helical" evidence="7">
    <location>
        <begin position="83"/>
        <end position="107"/>
    </location>
</feature>
<keyword evidence="4 7" id="KW-0812">Transmembrane</keyword>
<evidence type="ECO:0000259" key="8">
    <source>
        <dbReference type="PROSITE" id="PS50928"/>
    </source>
</evidence>
<proteinExistence type="inferred from homology"/>
<feature type="transmembrane region" description="Helical" evidence="7">
    <location>
        <begin position="247"/>
        <end position="267"/>
    </location>
</feature>
<keyword evidence="10" id="KW-1185">Reference proteome</keyword>
<evidence type="ECO:0000313" key="10">
    <source>
        <dbReference type="Proteomes" id="UP000779049"/>
    </source>
</evidence>
<evidence type="ECO:0000256" key="2">
    <source>
        <dbReference type="ARBA" id="ARBA00022448"/>
    </source>
</evidence>
<evidence type="ECO:0000313" key="9">
    <source>
        <dbReference type="EMBL" id="MBY0759432.1"/>
    </source>
</evidence>
<evidence type="ECO:0000256" key="3">
    <source>
        <dbReference type="ARBA" id="ARBA00022475"/>
    </source>
</evidence>
<dbReference type="Proteomes" id="UP000779049">
    <property type="component" value="Unassembled WGS sequence"/>
</dbReference>
<evidence type="ECO:0000256" key="1">
    <source>
        <dbReference type="ARBA" id="ARBA00004651"/>
    </source>
</evidence>
<protein>
    <submittedName>
        <fullName evidence="9">Carbohydrate ABC transporter permease</fullName>
    </submittedName>
</protein>
<dbReference type="PANTHER" id="PTHR43744:SF2">
    <property type="entry name" value="ARABINOOLIGOSACCHARIDES TRANSPORT SYSTEM PERMEASE PROTEIN ARAQ"/>
    <property type="match status" value="1"/>
</dbReference>
<evidence type="ECO:0000256" key="6">
    <source>
        <dbReference type="ARBA" id="ARBA00023136"/>
    </source>
</evidence>
<dbReference type="Pfam" id="PF00528">
    <property type="entry name" value="BPD_transp_1"/>
    <property type="match status" value="1"/>
</dbReference>
<evidence type="ECO:0000256" key="7">
    <source>
        <dbReference type="RuleBase" id="RU363032"/>
    </source>
</evidence>
<comment type="caution">
    <text evidence="9">The sequence shown here is derived from an EMBL/GenBank/DDBJ whole genome shotgun (WGS) entry which is preliminary data.</text>
</comment>
<organism evidence="9 10">
    <name type="scientific">Sellimonas caecigallum</name>
    <dbReference type="NCBI Taxonomy" id="2592333"/>
    <lineage>
        <taxon>Bacteria</taxon>
        <taxon>Bacillati</taxon>
        <taxon>Bacillota</taxon>
        <taxon>Clostridia</taxon>
        <taxon>Lachnospirales</taxon>
        <taxon>Lachnospiraceae</taxon>
        <taxon>Sellimonas</taxon>
    </lineage>
</organism>
<evidence type="ECO:0000256" key="4">
    <source>
        <dbReference type="ARBA" id="ARBA00022692"/>
    </source>
</evidence>
<reference evidence="9 10" key="1">
    <citation type="journal article" date="2020" name="New Microbes New Infect">
        <title>Sellimonas caecigallum sp. nov., description and genome sequence of a new member of the Sellimonas genus isolated from the cecum of feral chicken.</title>
        <authorList>
            <person name="Wongkuna S."/>
            <person name="Ghimire S."/>
            <person name="Antony L."/>
            <person name="Chankhamhaengdecha S."/>
            <person name="Janvilisri T."/>
            <person name="Scaria J."/>
        </authorList>
    </citation>
    <scope>NUCLEOTIDE SEQUENCE [LARGE SCALE GENOMIC DNA]</scope>
    <source>
        <strain evidence="9 10">SW451</strain>
    </source>
</reference>
<dbReference type="InterPro" id="IPR000515">
    <property type="entry name" value="MetI-like"/>
</dbReference>
<dbReference type="Gene3D" id="1.10.3720.10">
    <property type="entry name" value="MetI-like"/>
    <property type="match status" value="1"/>
</dbReference>
<gene>
    <name evidence="9" type="ORF">FLB61_10105</name>
</gene>
<evidence type="ECO:0000256" key="5">
    <source>
        <dbReference type="ARBA" id="ARBA00022989"/>
    </source>
</evidence>
<comment type="subcellular location">
    <subcellularLocation>
        <location evidence="1 7">Cell membrane</location>
        <topology evidence="1 7">Multi-pass membrane protein</topology>
    </subcellularLocation>
</comment>
<feature type="transmembrane region" description="Helical" evidence="7">
    <location>
        <begin position="114"/>
        <end position="135"/>
    </location>
</feature>
<feature type="domain" description="ABC transmembrane type-1" evidence="8">
    <location>
        <begin position="79"/>
        <end position="268"/>
    </location>
</feature>
<dbReference type="PANTHER" id="PTHR43744">
    <property type="entry name" value="ABC TRANSPORTER PERMEASE PROTEIN MG189-RELATED-RELATED"/>
    <property type="match status" value="1"/>
</dbReference>
<keyword evidence="5 7" id="KW-1133">Transmembrane helix</keyword>